<dbReference type="Pfam" id="PF09587">
    <property type="entry name" value="PGA_cap"/>
    <property type="match status" value="1"/>
</dbReference>
<name>A0A450UB21_9GAMM</name>
<evidence type="ECO:0000259" key="2">
    <source>
        <dbReference type="Pfam" id="PF09587"/>
    </source>
</evidence>
<evidence type="ECO:0000313" key="3">
    <source>
        <dbReference type="EMBL" id="VFJ87604.1"/>
    </source>
</evidence>
<accession>A0A450UB21</accession>
<feature type="region of interest" description="Disordered" evidence="1">
    <location>
        <begin position="1"/>
        <end position="23"/>
    </location>
</feature>
<dbReference type="InterPro" id="IPR019079">
    <property type="entry name" value="Capsule_synth_CapA"/>
</dbReference>
<dbReference type="EMBL" id="CAADFJ010000004">
    <property type="protein sequence ID" value="VFJ96005.1"/>
    <property type="molecule type" value="Genomic_DNA"/>
</dbReference>
<dbReference type="EMBL" id="CAADFG010000004">
    <property type="protein sequence ID" value="VFJ87604.1"/>
    <property type="molecule type" value="Genomic_DNA"/>
</dbReference>
<dbReference type="InterPro" id="IPR052169">
    <property type="entry name" value="CW_Biosynth-Accessory"/>
</dbReference>
<dbReference type="EMBL" id="CAADFI010000004">
    <property type="protein sequence ID" value="VFJ89404.1"/>
    <property type="molecule type" value="Genomic_DNA"/>
</dbReference>
<proteinExistence type="predicted"/>
<sequence length="295" mass="32447">MFGRRYYDPNQDGDTKDGLLPPDPGAKDHLALLQWARPLLSSPHMTVLNLETPLAEKPWYHHRNQPRPAGFDPKKSITFASHVSAARALKQAGVDVADLANNHHGAHVTGGFHWDGRSLVAWGLGNFAFDQNYWMTFQSYLLTVHLREGKVLRAHSDPLMIEGYLPKAVSGGFADYIAREAAGREPASIKGRPFLVEDGAMESDFHYLATRKTTTVSLAGGAPPGRIFALPRAVGLRDGGFRFRAFGAGSALDREPGAGHHRRELARGLPCGVWPWTRGRHPRRAAIRPCGVRKG</sequence>
<dbReference type="PANTHER" id="PTHR33393">
    <property type="entry name" value="POLYGLUTAMINE SYNTHESIS ACCESSORY PROTEIN RV0574C-RELATED"/>
    <property type="match status" value="1"/>
</dbReference>
<reference evidence="4" key="1">
    <citation type="submission" date="2019-02" db="EMBL/GenBank/DDBJ databases">
        <authorList>
            <person name="Gruber-Vodicka R. H."/>
            <person name="Seah K. B. B."/>
        </authorList>
    </citation>
    <scope>NUCLEOTIDE SEQUENCE</scope>
    <source>
        <strain evidence="5">BECK_SA2B12</strain>
        <strain evidence="3">BECK_SA2B15</strain>
        <strain evidence="4">BECK_SA2B20</strain>
    </source>
</reference>
<evidence type="ECO:0000256" key="1">
    <source>
        <dbReference type="SAM" id="MobiDB-lite"/>
    </source>
</evidence>
<dbReference type="PANTHER" id="PTHR33393:SF11">
    <property type="entry name" value="POLYGLUTAMINE SYNTHESIS ACCESSORY PROTEIN RV0574C-RELATED"/>
    <property type="match status" value="1"/>
</dbReference>
<evidence type="ECO:0000313" key="4">
    <source>
        <dbReference type="EMBL" id="VFJ89404.1"/>
    </source>
</evidence>
<gene>
    <name evidence="3" type="ORF">BECKH772A_GA0070896_1000434</name>
    <name evidence="4" type="ORF">BECKH772B_GA0070898_1000434</name>
    <name evidence="5" type="ORF">BECKH772C_GA0070978_1000435</name>
</gene>
<protein>
    <submittedName>
        <fullName evidence="4">Capsule synthesis protein PGA_cap</fullName>
    </submittedName>
</protein>
<feature type="domain" description="Capsule synthesis protein CapA" evidence="2">
    <location>
        <begin position="27"/>
        <end position="103"/>
    </location>
</feature>
<dbReference type="AlphaFoldDB" id="A0A450UB21"/>
<organism evidence="4">
    <name type="scientific">Candidatus Kentrum eta</name>
    <dbReference type="NCBI Taxonomy" id="2126337"/>
    <lineage>
        <taxon>Bacteria</taxon>
        <taxon>Pseudomonadati</taxon>
        <taxon>Pseudomonadota</taxon>
        <taxon>Gammaproteobacteria</taxon>
        <taxon>Candidatus Kentrum</taxon>
    </lineage>
</organism>
<evidence type="ECO:0000313" key="5">
    <source>
        <dbReference type="EMBL" id="VFJ96005.1"/>
    </source>
</evidence>